<evidence type="ECO:0000256" key="1">
    <source>
        <dbReference type="SAM" id="MobiDB-lite"/>
    </source>
</evidence>
<dbReference type="RefSeq" id="XP_011133741.1">
    <property type="nucleotide sequence ID" value="XM_011135439.1"/>
</dbReference>
<dbReference type="OrthoDB" id="423151at2759"/>
<dbReference type="Gene3D" id="1.10.340.70">
    <property type="match status" value="1"/>
</dbReference>
<comment type="caution">
    <text evidence="3">The sequence shown here is derived from an EMBL/GenBank/DDBJ whole genome shotgun (WGS) entry which is preliminary data.</text>
</comment>
<dbReference type="InterPro" id="IPR012337">
    <property type="entry name" value="RNaseH-like_sf"/>
</dbReference>
<evidence type="ECO:0000259" key="2">
    <source>
        <dbReference type="PROSITE" id="PS50994"/>
    </source>
</evidence>
<sequence>MFLQEFQFKIIYRAGKSQQHVDIFTRDVEFGKLDEDIDARWVLTSQTDVQPSMLTLNETFPTPEDVANAFEQEPEPPFSYTLQNGLPIVRNRVYVPEVLRRRVLFYFHFSRVGAHQGVQRSYHRLSKYFWWINMMNDVRQFAKQCLTCIRRRHTAIDFVRGNLLSTGMFEVVACDTVGPIWFREQQFYIFTCIDHFSKFAIAIPLRTVRAVDLWEAFYCNWVAVLGAPRNLLSDSAFRAEEFRERCQGLGMNCLYCSTYYPQGNGVVEAFHQYLNKSVSAFVSTTDWSFTEIVASAMLAYRSTPHPTTGESPYRIITGADLVLPHFQEWHKFETYITDVIPRLRLLNTFRQDALNHTLSSVSKGRPPVKKEIYVGDTVVVLLRGKMLATIQQRFGVSKLIPTWSEPCRVTALKDNKVVTQSVWHKDLVYEAPLSEVMKIARIPVDLRALTIREINSDHDRHIPRDTDPLRRANPHESRPSIPRGSRPSQRPMIRPFTGRRKSSIDRLLMKEAGNPRFHFALVPRDS</sequence>
<dbReference type="GeneID" id="22916377"/>
<dbReference type="Gene3D" id="3.30.420.10">
    <property type="entry name" value="Ribonuclease H-like superfamily/Ribonuclease H"/>
    <property type="match status" value="1"/>
</dbReference>
<protein>
    <submittedName>
        <fullName evidence="3">Integrase core domain protein</fullName>
    </submittedName>
</protein>
<gene>
    <name evidence="3" type="ORF">GNI_200460</name>
</gene>
<dbReference type="InterPro" id="IPR001584">
    <property type="entry name" value="Integrase_cat-core"/>
</dbReference>
<feature type="region of interest" description="Disordered" evidence="1">
    <location>
        <begin position="458"/>
        <end position="501"/>
    </location>
</feature>
<dbReference type="Pfam" id="PF17921">
    <property type="entry name" value="Integrase_H2C2"/>
    <property type="match status" value="1"/>
</dbReference>
<keyword evidence="4" id="KW-1185">Reference proteome</keyword>
<dbReference type="GO" id="GO:0003676">
    <property type="term" value="F:nucleic acid binding"/>
    <property type="evidence" value="ECO:0007669"/>
    <property type="project" value="InterPro"/>
</dbReference>
<dbReference type="PANTHER" id="PTHR37984:SF5">
    <property type="entry name" value="PROTEIN NYNRIN-LIKE"/>
    <property type="match status" value="1"/>
</dbReference>
<evidence type="ECO:0000313" key="4">
    <source>
        <dbReference type="Proteomes" id="UP000019763"/>
    </source>
</evidence>
<dbReference type="SUPFAM" id="SSF53098">
    <property type="entry name" value="Ribonuclease H-like"/>
    <property type="match status" value="1"/>
</dbReference>
<dbReference type="VEuPathDB" id="CryptoDB:GNI_200460"/>
<dbReference type="InterPro" id="IPR050951">
    <property type="entry name" value="Retrovirus_Pol_polyprotein"/>
</dbReference>
<reference evidence="3" key="1">
    <citation type="submission" date="2013-12" db="EMBL/GenBank/DDBJ databases">
        <authorList>
            <person name="Omoto C.K."/>
            <person name="Sibley D."/>
            <person name="Venepally P."/>
            <person name="Hadjithomas M."/>
            <person name="Karamycheva S."/>
            <person name="Brunk B."/>
            <person name="Roos D."/>
            <person name="Caler E."/>
            <person name="Lorenzi H."/>
        </authorList>
    </citation>
    <scope>NUCLEOTIDE SEQUENCE</scope>
</reference>
<dbReference type="EMBL" id="AFNH02001550">
    <property type="protein sequence ID" value="EZG42986.1"/>
    <property type="molecule type" value="Genomic_DNA"/>
</dbReference>
<organism evidence="3 4">
    <name type="scientific">Gregarina niphandrodes</name>
    <name type="common">Septate eugregarine</name>
    <dbReference type="NCBI Taxonomy" id="110365"/>
    <lineage>
        <taxon>Eukaryota</taxon>
        <taxon>Sar</taxon>
        <taxon>Alveolata</taxon>
        <taxon>Apicomplexa</taxon>
        <taxon>Conoidasida</taxon>
        <taxon>Gregarinasina</taxon>
        <taxon>Eugregarinorida</taxon>
        <taxon>Gregarinidae</taxon>
        <taxon>Gregarina</taxon>
    </lineage>
</organism>
<dbReference type="InterPro" id="IPR036397">
    <property type="entry name" value="RNaseH_sf"/>
</dbReference>
<dbReference type="AlphaFoldDB" id="A0A023AW76"/>
<evidence type="ECO:0000313" key="3">
    <source>
        <dbReference type="EMBL" id="EZG42986.1"/>
    </source>
</evidence>
<dbReference type="Proteomes" id="UP000019763">
    <property type="component" value="Unassembled WGS sequence"/>
</dbReference>
<dbReference type="PANTHER" id="PTHR37984">
    <property type="entry name" value="PROTEIN CBG26694"/>
    <property type="match status" value="1"/>
</dbReference>
<feature type="compositionally biased region" description="Basic and acidic residues" evidence="1">
    <location>
        <begin position="458"/>
        <end position="478"/>
    </location>
</feature>
<proteinExistence type="predicted"/>
<dbReference type="GO" id="GO:0015074">
    <property type="term" value="P:DNA integration"/>
    <property type="evidence" value="ECO:0007669"/>
    <property type="project" value="InterPro"/>
</dbReference>
<accession>A0A023AW76</accession>
<feature type="domain" description="Integrase catalytic" evidence="2">
    <location>
        <begin position="163"/>
        <end position="320"/>
    </location>
</feature>
<name>A0A023AW76_GRENI</name>
<feature type="compositionally biased region" description="Low complexity" evidence="1">
    <location>
        <begin position="479"/>
        <end position="491"/>
    </location>
</feature>
<dbReference type="eggNOG" id="KOG0017">
    <property type="taxonomic scope" value="Eukaryota"/>
</dbReference>
<dbReference type="PROSITE" id="PS50994">
    <property type="entry name" value="INTEGRASE"/>
    <property type="match status" value="1"/>
</dbReference>
<dbReference type="FunFam" id="1.10.340.70:FF:000001">
    <property type="entry name" value="Retrovirus-related Pol polyprotein from transposon gypsy-like Protein"/>
    <property type="match status" value="1"/>
</dbReference>
<dbReference type="InterPro" id="IPR041588">
    <property type="entry name" value="Integrase_H2C2"/>
</dbReference>